<dbReference type="AlphaFoldDB" id="A0A7G9YMY0"/>
<protein>
    <submittedName>
        <fullName evidence="1">Uncharacterized protein</fullName>
    </submittedName>
</protein>
<sequence>MVNANIVKVVMLCIICTAILMSGCLTKDSLQSKEPEVSEQTQSALSDINYPVTVTIKPFPLSYIVLFGDGSMVSSGNFATVTGGYIMKKMSGGNKWTLADDPNNVTYLFNDANFGECILTLSEYGNSNRVSLSFREKRGWGEAVSYPMVPKYGTWSSGNINKFDNESTFRDLPVTVGVLRPMGGPFRAPFGGGGGSPYLSAVILQTDGNAKAWAKQKEADAVYAPYTLMSEDRDSVTYRYVNGGGGVSYITLMSYPGNPVMGASAVNGVGSIYEGRWHEGALDWILATE</sequence>
<accession>A0A7G9YMY0</accession>
<organism evidence="1">
    <name type="scientific">Candidatus Methanogaster sp. ANME-2c ERB4</name>
    <dbReference type="NCBI Taxonomy" id="2759911"/>
    <lineage>
        <taxon>Archaea</taxon>
        <taxon>Methanobacteriati</taxon>
        <taxon>Methanobacteriota</taxon>
        <taxon>Stenosarchaea group</taxon>
        <taxon>Methanomicrobia</taxon>
        <taxon>Methanosarcinales</taxon>
        <taxon>ANME-2 cluster</taxon>
        <taxon>Candidatus Methanogasteraceae</taxon>
        <taxon>Candidatus Methanogaster</taxon>
    </lineage>
</organism>
<proteinExistence type="predicted"/>
<name>A0A7G9YMY0_9EURY</name>
<reference evidence="1" key="1">
    <citation type="submission" date="2020-06" db="EMBL/GenBank/DDBJ databases">
        <title>Unique genomic features of the anaerobic methanotrophic archaea.</title>
        <authorList>
            <person name="Chadwick G.L."/>
            <person name="Skennerton C.T."/>
            <person name="Laso-Perez R."/>
            <person name="Leu A.O."/>
            <person name="Speth D.R."/>
            <person name="Yu H."/>
            <person name="Morgan-Lang C."/>
            <person name="Hatzenpichler R."/>
            <person name="Goudeau D."/>
            <person name="Malmstrom R."/>
            <person name="Brazelton W.J."/>
            <person name="Woyke T."/>
            <person name="Hallam S.J."/>
            <person name="Tyson G.W."/>
            <person name="Wegener G."/>
            <person name="Boetius A."/>
            <person name="Orphan V."/>
        </authorList>
    </citation>
    <scope>NUCLEOTIDE SEQUENCE</scope>
</reference>
<dbReference type="EMBL" id="MT631378">
    <property type="protein sequence ID" value="QNO49364.1"/>
    <property type="molecule type" value="Genomic_DNA"/>
</dbReference>
<evidence type="ECO:0000313" key="1">
    <source>
        <dbReference type="EMBL" id="QNO49364.1"/>
    </source>
</evidence>
<gene>
    <name evidence="1" type="ORF">ICHGDBFH_00019</name>
</gene>